<dbReference type="Pfam" id="PF00535">
    <property type="entry name" value="Glycos_transf_2"/>
    <property type="match status" value="1"/>
</dbReference>
<comment type="similarity">
    <text evidence="1">Belongs to the glycosyltransferase 2 family.</text>
</comment>
<feature type="transmembrane region" description="Helical" evidence="4">
    <location>
        <begin position="423"/>
        <end position="444"/>
    </location>
</feature>
<evidence type="ECO:0000256" key="3">
    <source>
        <dbReference type="ARBA" id="ARBA00022679"/>
    </source>
</evidence>
<protein>
    <recommendedName>
        <fullName evidence="5">Glycosyltransferase 2-like domain-containing protein</fullName>
    </recommendedName>
</protein>
<dbReference type="Gene3D" id="3.90.550.10">
    <property type="entry name" value="Spore Coat Polysaccharide Biosynthesis Protein SpsA, Chain A"/>
    <property type="match status" value="1"/>
</dbReference>
<dbReference type="OrthoDB" id="9771846at2"/>
<keyword evidence="3" id="KW-0808">Transferase</keyword>
<dbReference type="RefSeq" id="WP_087144110.1">
    <property type="nucleotide sequence ID" value="NZ_FUKI01000126.1"/>
</dbReference>
<reference evidence="7" key="1">
    <citation type="submission" date="2017-02" db="EMBL/GenBank/DDBJ databases">
        <authorList>
            <person name="Daims H."/>
        </authorList>
    </citation>
    <scope>NUCLEOTIDE SEQUENCE [LARGE SCALE GENOMIC DNA]</scope>
</reference>
<dbReference type="CDD" id="cd04186">
    <property type="entry name" value="GT_2_like_c"/>
    <property type="match status" value="1"/>
</dbReference>
<evidence type="ECO:0000313" key="7">
    <source>
        <dbReference type="Proteomes" id="UP000195667"/>
    </source>
</evidence>
<keyword evidence="4" id="KW-1133">Transmembrane helix</keyword>
<evidence type="ECO:0000256" key="4">
    <source>
        <dbReference type="SAM" id="Phobius"/>
    </source>
</evidence>
<organism evidence="6 7">
    <name type="scientific">Crenothrix polyspora</name>
    <dbReference type="NCBI Taxonomy" id="360316"/>
    <lineage>
        <taxon>Bacteria</taxon>
        <taxon>Pseudomonadati</taxon>
        <taxon>Pseudomonadota</taxon>
        <taxon>Gammaproteobacteria</taxon>
        <taxon>Methylococcales</taxon>
        <taxon>Crenotrichaceae</taxon>
        <taxon>Crenothrix</taxon>
    </lineage>
</organism>
<gene>
    <name evidence="6" type="ORF">CRENPOLYSF1_50078</name>
</gene>
<keyword evidence="7" id="KW-1185">Reference proteome</keyword>
<feature type="domain" description="Glycosyltransferase 2-like" evidence="5">
    <location>
        <begin position="16"/>
        <end position="130"/>
    </location>
</feature>
<dbReference type="Proteomes" id="UP000195667">
    <property type="component" value="Unassembled WGS sequence"/>
</dbReference>
<evidence type="ECO:0000313" key="6">
    <source>
        <dbReference type="EMBL" id="SJM94023.1"/>
    </source>
</evidence>
<accession>A0A1R4HCS1</accession>
<proteinExistence type="inferred from homology"/>
<dbReference type="PANTHER" id="PTHR43179:SF12">
    <property type="entry name" value="GALACTOFURANOSYLTRANSFERASE GLFT2"/>
    <property type="match status" value="1"/>
</dbReference>
<dbReference type="InterPro" id="IPR001173">
    <property type="entry name" value="Glyco_trans_2-like"/>
</dbReference>
<keyword evidence="2" id="KW-0328">Glycosyltransferase</keyword>
<evidence type="ECO:0000256" key="1">
    <source>
        <dbReference type="ARBA" id="ARBA00006739"/>
    </source>
</evidence>
<evidence type="ECO:0000259" key="5">
    <source>
        <dbReference type="Pfam" id="PF00535"/>
    </source>
</evidence>
<name>A0A1R4HCS1_9GAMM</name>
<dbReference type="GO" id="GO:0016757">
    <property type="term" value="F:glycosyltransferase activity"/>
    <property type="evidence" value="ECO:0007669"/>
    <property type="project" value="UniProtKB-KW"/>
</dbReference>
<keyword evidence="4" id="KW-0472">Membrane</keyword>
<dbReference type="SUPFAM" id="SSF53448">
    <property type="entry name" value="Nucleotide-diphospho-sugar transferases"/>
    <property type="match status" value="1"/>
</dbReference>
<dbReference type="PANTHER" id="PTHR43179">
    <property type="entry name" value="RHAMNOSYLTRANSFERASE WBBL"/>
    <property type="match status" value="1"/>
</dbReference>
<sequence length="454" mass="51438">MPSILAEQINATVIAVMVNWNGKYYLQASLSTLLSELALHDGKLLLVDNNSSDGSCEYVKHHFPEVSILQTGENLGGAGGFSAGMKIALQCSQCQFIWLLDNDIIIEKNALKPLLDCLNANPKSGAAGSQICLYNQPEIVQEIGAHFSPWIGSLKLCFSGQFRVPINTQPWTVDYLAACSVLLKKSCVENVGIFGDFFIFYDDVEWGLRAQSKGWLLWGVPSSVIRHNFSATKPTVAWREYYRKRNRLTVLALYPPKKGGSIAIFLNLLNLNYLIFSHKWQGYFDLYYAYLWARQDTLEGKLGKRDLTALNQTETNQSTIEFSDTVNEILIDISEGAGDCMSLMQHIRNTKPSSVFFLASHLKDYFKFIDMEGMLPAKEQSYSMLIIGKQYSLRSLKQSSQIYQWKQGRLIKQSCWDIIQDQILKITALVFSILITPIHVTYLLKSFKNQKIKR</sequence>
<evidence type="ECO:0000256" key="2">
    <source>
        <dbReference type="ARBA" id="ARBA00022676"/>
    </source>
</evidence>
<dbReference type="AlphaFoldDB" id="A0A1R4HCS1"/>
<dbReference type="EMBL" id="FUKI01000126">
    <property type="protein sequence ID" value="SJM94023.1"/>
    <property type="molecule type" value="Genomic_DNA"/>
</dbReference>
<dbReference type="InterPro" id="IPR029044">
    <property type="entry name" value="Nucleotide-diphossugar_trans"/>
</dbReference>
<keyword evidence="4" id="KW-0812">Transmembrane</keyword>